<proteinExistence type="predicted"/>
<dbReference type="RefSeq" id="WP_055651077.1">
    <property type="nucleotide sequence ID" value="NZ_BQNJ01000001.1"/>
</dbReference>
<organism evidence="2 3">
    <name type="scientific">Hungatella hathewayi</name>
    <dbReference type="NCBI Taxonomy" id="154046"/>
    <lineage>
        <taxon>Bacteria</taxon>
        <taxon>Bacillati</taxon>
        <taxon>Bacillota</taxon>
        <taxon>Clostridia</taxon>
        <taxon>Lachnospirales</taxon>
        <taxon>Lachnospiraceae</taxon>
        <taxon>Hungatella</taxon>
    </lineage>
</organism>
<protein>
    <submittedName>
        <fullName evidence="2">Uncharacterized protein</fullName>
    </submittedName>
</protein>
<dbReference type="Proteomes" id="UP001055091">
    <property type="component" value="Unassembled WGS sequence"/>
</dbReference>
<dbReference type="EMBL" id="BQNJ01000001">
    <property type="protein sequence ID" value="GKH01671.1"/>
    <property type="molecule type" value="Genomic_DNA"/>
</dbReference>
<comment type="caution">
    <text evidence="2">The sequence shown here is derived from an EMBL/GenBank/DDBJ whole genome shotgun (WGS) entry which is preliminary data.</text>
</comment>
<evidence type="ECO:0000313" key="3">
    <source>
        <dbReference type="Proteomes" id="UP000434223"/>
    </source>
</evidence>
<gene>
    <name evidence="1" type="ORF">CE91St55_36520</name>
    <name evidence="2" type="ORF">GNE07_28795</name>
</gene>
<dbReference type="OrthoDB" id="1935791at2"/>
<dbReference type="EMBL" id="WNME01000041">
    <property type="protein sequence ID" value="MUB67020.1"/>
    <property type="molecule type" value="Genomic_DNA"/>
</dbReference>
<sequence>MGAELDKERDFDVDVKLKITFKNREFNCLMQPEIEEGIVEFLKGINGDYMIPESESIEFLGDEAVIAKYSFCCNDTSEAEAEGFAKHMVHEADYKFKEMGYTLEAESYHAQESDMSWLDEFERQIFG</sequence>
<dbReference type="AlphaFoldDB" id="A0A174W3J7"/>
<dbReference type="Proteomes" id="UP000434223">
    <property type="component" value="Unassembled WGS sequence"/>
</dbReference>
<evidence type="ECO:0000313" key="2">
    <source>
        <dbReference type="EMBL" id="MUB67020.1"/>
    </source>
</evidence>
<reference evidence="1" key="2">
    <citation type="submission" date="2022-01" db="EMBL/GenBank/DDBJ databases">
        <title>Novel bile acid biosynthetic pathways are enriched in the microbiome of centenarians.</title>
        <authorList>
            <person name="Sato Y."/>
            <person name="Atarashi K."/>
            <person name="Plichta R.D."/>
            <person name="Arai Y."/>
            <person name="Sasajima S."/>
            <person name="Kearney M.S."/>
            <person name="Suda W."/>
            <person name="Takeshita K."/>
            <person name="Sasaki T."/>
            <person name="Okamoto S."/>
            <person name="Skelly N.A."/>
            <person name="Okamura Y."/>
            <person name="Vlamakis H."/>
            <person name="Li Y."/>
            <person name="Tanoue T."/>
            <person name="Takei H."/>
            <person name="Nittono H."/>
            <person name="Narushima S."/>
            <person name="Irie J."/>
            <person name="Itoh H."/>
            <person name="Moriya K."/>
            <person name="Sugiura Y."/>
            <person name="Suematsu M."/>
            <person name="Moritoki N."/>
            <person name="Shibata S."/>
            <person name="Littman R.D."/>
            <person name="Fischbach A.M."/>
            <person name="Uwamino Y."/>
            <person name="Inoue T."/>
            <person name="Honda A."/>
            <person name="Hattori M."/>
            <person name="Murai T."/>
            <person name="Xavier J.R."/>
            <person name="Hirose N."/>
            <person name="Honda K."/>
        </authorList>
    </citation>
    <scope>NUCLEOTIDE SEQUENCE</scope>
    <source>
        <strain evidence="1">CE91-St55</strain>
    </source>
</reference>
<accession>A0A174W3J7</accession>
<reference evidence="2 3" key="1">
    <citation type="submission" date="2019-09" db="EMBL/GenBank/DDBJ databases">
        <title>Draft genome sequencing of Hungatella hathewayi 123Y-2.</title>
        <authorList>
            <person name="Lv Q."/>
            <person name="Li S."/>
        </authorList>
    </citation>
    <scope>NUCLEOTIDE SEQUENCE [LARGE SCALE GENOMIC DNA]</scope>
    <source>
        <strain evidence="2 3">123Y-2</strain>
    </source>
</reference>
<name>A0A174W3J7_9FIRM</name>
<evidence type="ECO:0000313" key="1">
    <source>
        <dbReference type="EMBL" id="GKH01671.1"/>
    </source>
</evidence>